<dbReference type="GO" id="GO:0003824">
    <property type="term" value="F:catalytic activity"/>
    <property type="evidence" value="ECO:0007669"/>
    <property type="project" value="UniProtKB-ARBA"/>
</dbReference>
<evidence type="ECO:0000313" key="3">
    <source>
        <dbReference type="Proteomes" id="UP000066480"/>
    </source>
</evidence>
<keyword evidence="3" id="KW-1185">Reference proteome</keyword>
<gene>
    <name evidence="2" type="ORF">VV02_24395</name>
</gene>
<dbReference type="InterPro" id="IPR000073">
    <property type="entry name" value="AB_hydrolase_1"/>
</dbReference>
<name>A0A0K1JNH2_9MICO</name>
<dbReference type="PANTHER" id="PTHR46438:SF11">
    <property type="entry name" value="LIPASE-RELATED"/>
    <property type="match status" value="1"/>
</dbReference>
<dbReference type="Gene3D" id="3.40.50.1820">
    <property type="entry name" value="alpha/beta hydrolase"/>
    <property type="match status" value="1"/>
</dbReference>
<dbReference type="SUPFAM" id="SSF53474">
    <property type="entry name" value="alpha/beta-Hydrolases"/>
    <property type="match status" value="1"/>
</dbReference>
<dbReference type="PANTHER" id="PTHR46438">
    <property type="entry name" value="ALPHA/BETA-HYDROLASES SUPERFAMILY PROTEIN"/>
    <property type="match status" value="1"/>
</dbReference>
<dbReference type="AlphaFoldDB" id="A0A0K1JNH2"/>
<protein>
    <recommendedName>
        <fullName evidence="1">AB hydrolase-1 domain-containing protein</fullName>
    </recommendedName>
</protein>
<dbReference type="KEGG" id="lmoi:VV02_24395"/>
<evidence type="ECO:0000259" key="1">
    <source>
        <dbReference type="Pfam" id="PF12697"/>
    </source>
</evidence>
<dbReference type="PATRIC" id="fig|571913.6.peg.4946"/>
<feature type="domain" description="AB hydrolase-1" evidence="1">
    <location>
        <begin position="15"/>
        <end position="253"/>
    </location>
</feature>
<sequence>MSTIQYSRQGSGAPVVLIHGIGHRRQAWGDIPERLATSYDVIAIDLPGFGESPRPTKPGSYAMTSVVDQIVELFTELGIDRPHVVGNSLGGYYALELARRDVVASATALSPAGFWSWPELYGVAGVQLAVMKASTYAPGPVLKLFADNGTLRKISMRALYSHPERLTPEAALGDSYNLRRSKAFWPTFFRAVRLKWHGEEPPTPVTVAWGDTDRLLIPRQATRAAERLPSAAHVTLVDCGHVPMIDDPDQVERVVREQVEAASRTRLRPVADAS</sequence>
<dbReference type="RefSeq" id="WP_052595870.1">
    <property type="nucleotide sequence ID" value="NZ_CP011112.1"/>
</dbReference>
<organism evidence="2 3">
    <name type="scientific">Luteipulveratus mongoliensis</name>
    <dbReference type="NCBI Taxonomy" id="571913"/>
    <lineage>
        <taxon>Bacteria</taxon>
        <taxon>Bacillati</taxon>
        <taxon>Actinomycetota</taxon>
        <taxon>Actinomycetes</taxon>
        <taxon>Micrococcales</taxon>
        <taxon>Dermacoccaceae</taxon>
        <taxon>Luteipulveratus</taxon>
    </lineage>
</organism>
<accession>A0A0K1JNH2</accession>
<dbReference type="Pfam" id="PF12697">
    <property type="entry name" value="Abhydrolase_6"/>
    <property type="match status" value="1"/>
</dbReference>
<proteinExistence type="predicted"/>
<dbReference type="OrthoDB" id="27092at2"/>
<dbReference type="EMBL" id="CP011112">
    <property type="protein sequence ID" value="AKU18257.1"/>
    <property type="molecule type" value="Genomic_DNA"/>
</dbReference>
<dbReference type="Proteomes" id="UP000066480">
    <property type="component" value="Chromosome"/>
</dbReference>
<evidence type="ECO:0000313" key="2">
    <source>
        <dbReference type="EMBL" id="AKU18257.1"/>
    </source>
</evidence>
<reference evidence="2 3" key="1">
    <citation type="submission" date="2015-03" db="EMBL/GenBank/DDBJ databases">
        <title>Luteipulveratus halotolerans sp. nov., a novel actinobacterium (Dermacoccaceae) from Sarawak, Malaysia.</title>
        <authorList>
            <person name="Juboi H."/>
            <person name="Basik A."/>
            <person name="Shamsul S.S."/>
            <person name="Arnold P."/>
            <person name="Schmitt E.K."/>
            <person name="Sanglier J.-J."/>
            <person name="Yeo T."/>
        </authorList>
    </citation>
    <scope>NUCLEOTIDE SEQUENCE [LARGE SCALE GENOMIC DNA]</scope>
    <source>
        <strain evidence="2 3">MN07-A0370</strain>
    </source>
</reference>
<dbReference type="InterPro" id="IPR029058">
    <property type="entry name" value="AB_hydrolase_fold"/>
</dbReference>
<dbReference type="PRINTS" id="PR00111">
    <property type="entry name" value="ABHYDROLASE"/>
</dbReference>
<dbReference type="STRING" id="571913.VV02_24395"/>